<dbReference type="NCBIfam" id="TIGR02971">
    <property type="entry name" value="heterocyst_DevB"/>
    <property type="match status" value="1"/>
</dbReference>
<dbReference type="Pfam" id="PF25881">
    <property type="entry name" value="HH_YBHG"/>
    <property type="match status" value="1"/>
</dbReference>
<dbReference type="EMBL" id="CP063845">
    <property type="protein sequence ID" value="UFP95665.1"/>
    <property type="molecule type" value="Genomic_DNA"/>
</dbReference>
<organism evidence="5 6">
    <name type="scientific">Gloeobacter morelensis MG652769</name>
    <dbReference type="NCBI Taxonomy" id="2781736"/>
    <lineage>
        <taxon>Bacteria</taxon>
        <taxon>Bacillati</taxon>
        <taxon>Cyanobacteriota</taxon>
        <taxon>Cyanophyceae</taxon>
        <taxon>Gloeobacterales</taxon>
        <taxon>Gloeobacteraceae</taxon>
        <taxon>Gloeobacter</taxon>
        <taxon>Gloeobacter morelensis</taxon>
    </lineage>
</organism>
<dbReference type="InterPro" id="IPR059052">
    <property type="entry name" value="HH_YbhG-like"/>
</dbReference>
<evidence type="ECO:0000256" key="2">
    <source>
        <dbReference type="ARBA" id="ARBA00023054"/>
    </source>
</evidence>
<keyword evidence="6" id="KW-1185">Reference proteome</keyword>
<evidence type="ECO:0000256" key="1">
    <source>
        <dbReference type="ARBA" id="ARBA00004196"/>
    </source>
</evidence>
<dbReference type="PANTHER" id="PTHR32347:SF27">
    <property type="entry name" value="RND EFFLUX PUMP MEMBRANE FUSION PROTEIN BARREL-SANDWICH DOMAIN-CONTAINING PROTEIN"/>
    <property type="match status" value="1"/>
</dbReference>
<accession>A0ABY3PPW6</accession>
<evidence type="ECO:0000256" key="3">
    <source>
        <dbReference type="SAM" id="Phobius"/>
    </source>
</evidence>
<dbReference type="Gene3D" id="2.40.30.170">
    <property type="match status" value="1"/>
</dbReference>
<evidence type="ECO:0000259" key="4">
    <source>
        <dbReference type="Pfam" id="PF25881"/>
    </source>
</evidence>
<keyword evidence="3" id="KW-0812">Transmembrane</keyword>
<feature type="domain" description="YbhG-like alpha-helical hairpin" evidence="4">
    <location>
        <begin position="108"/>
        <end position="231"/>
    </location>
</feature>
<keyword evidence="3" id="KW-0472">Membrane</keyword>
<keyword evidence="3" id="KW-1133">Transmembrane helix</keyword>
<dbReference type="InterPro" id="IPR014315">
    <property type="entry name" value="ABC_heterocyst_DevB"/>
</dbReference>
<gene>
    <name evidence="5" type="ORF">ISF26_05340</name>
</gene>
<dbReference type="PANTHER" id="PTHR32347">
    <property type="entry name" value="EFFLUX SYSTEM COMPONENT YKNX-RELATED"/>
    <property type="match status" value="1"/>
</dbReference>
<dbReference type="RefSeq" id="WP_230842888.1">
    <property type="nucleotide sequence ID" value="NZ_CP063845.1"/>
</dbReference>
<protein>
    <submittedName>
        <fullName evidence="5">ABC exporter membrane fusion protein</fullName>
    </submittedName>
</protein>
<dbReference type="Gene3D" id="1.10.287.470">
    <property type="entry name" value="Helix hairpin bin"/>
    <property type="match status" value="1"/>
</dbReference>
<keyword evidence="2" id="KW-0175">Coiled coil</keyword>
<evidence type="ECO:0000313" key="6">
    <source>
        <dbReference type="Proteomes" id="UP001054846"/>
    </source>
</evidence>
<name>A0ABY3PPW6_9CYAN</name>
<dbReference type="Proteomes" id="UP001054846">
    <property type="component" value="Chromosome"/>
</dbReference>
<dbReference type="SUPFAM" id="SSF111369">
    <property type="entry name" value="HlyD-like secretion proteins"/>
    <property type="match status" value="1"/>
</dbReference>
<dbReference type="Gene3D" id="2.40.50.100">
    <property type="match status" value="1"/>
</dbReference>
<comment type="subcellular location">
    <subcellularLocation>
        <location evidence="1">Cell envelope</location>
    </subcellularLocation>
</comment>
<dbReference type="InterPro" id="IPR050465">
    <property type="entry name" value="UPF0194_transport"/>
</dbReference>
<sequence>MATLSRFPGQVASRWRVFLAIAAAVGGGTLLFYGLSARQPEAAPVVMAPSAPLSRTVVASGRLEPEGEVVRLAAPTAFEATRLEKLLVREGDRVKAGQVVAVLDRRGRYAAAVAEARSRLRVAQARLAQVRAGAKGGELAAQRAGVERLAGELEIARAEWERYAALERAGAVSASALDSKRLAVRTLEGQLAQARHALVATAEVRPTDVLEAQAQIEQARSAQARAEADLEVAYVRALADGQVLKIHAWPGEVIGPEGIAEVGRTDRMFAVAEVYETEIGRVRPGQRARITSANGAFAGPLGGTVDQVGRIIAKKDVLNTDPAADIDARVVEVKIRLDPADGRRVSGLTNLQVDVTIEPNRRGQP</sequence>
<reference evidence="5 6" key="1">
    <citation type="journal article" date="2021" name="Genome Biol. Evol.">
        <title>Complete Genome Sequencing of a Novel Gloeobacter Species from a Waterfall Cave in Mexico.</title>
        <authorList>
            <person name="Saw J.H."/>
            <person name="Cardona T."/>
            <person name="Montejano G."/>
        </authorList>
    </citation>
    <scope>NUCLEOTIDE SEQUENCE [LARGE SCALE GENOMIC DNA]</scope>
    <source>
        <strain evidence="5">MG652769</strain>
    </source>
</reference>
<proteinExistence type="predicted"/>
<evidence type="ECO:0000313" key="5">
    <source>
        <dbReference type="EMBL" id="UFP95665.1"/>
    </source>
</evidence>
<feature type="transmembrane region" description="Helical" evidence="3">
    <location>
        <begin position="15"/>
        <end position="35"/>
    </location>
</feature>